<evidence type="ECO:0000313" key="3">
    <source>
        <dbReference type="Proteomes" id="UP000567387"/>
    </source>
</evidence>
<feature type="domain" description="Abortive phage infection protein C-terminal" evidence="1">
    <location>
        <begin position="278"/>
        <end position="470"/>
    </location>
</feature>
<gene>
    <name evidence="2" type="ORF">C2R31_002225</name>
</gene>
<name>A0A8H1P4H7_ECOLX</name>
<dbReference type="EMBL" id="AASCBU010000008">
    <property type="protein sequence ID" value="EFA8784407.1"/>
    <property type="molecule type" value="Genomic_DNA"/>
</dbReference>
<organism evidence="2 3">
    <name type="scientific">Escherichia coli</name>
    <dbReference type="NCBI Taxonomy" id="562"/>
    <lineage>
        <taxon>Bacteria</taxon>
        <taxon>Pseudomonadati</taxon>
        <taxon>Pseudomonadota</taxon>
        <taxon>Gammaproteobacteria</taxon>
        <taxon>Enterobacterales</taxon>
        <taxon>Enterobacteriaceae</taxon>
        <taxon>Escherichia</taxon>
    </lineage>
</organism>
<evidence type="ECO:0000259" key="1">
    <source>
        <dbReference type="Pfam" id="PF10592"/>
    </source>
</evidence>
<reference evidence="2 3" key="1">
    <citation type="submission" date="2018-08" db="EMBL/GenBank/DDBJ databases">
        <authorList>
            <consortium name="PulseNet: The National Subtyping Network for Foodborne Disease Surveillance"/>
            <person name="Tarr C.L."/>
            <person name="Trees E."/>
            <person name="Katz L.S."/>
            <person name="Carleton-Romer H.A."/>
            <person name="Stroika S."/>
            <person name="Kucerova Z."/>
            <person name="Roache K.F."/>
            <person name="Sabol A.L."/>
            <person name="Besser J."/>
            <person name="Gerner-Smidt P."/>
        </authorList>
    </citation>
    <scope>NUCLEOTIDE SEQUENCE [LARGE SCALE GENOMIC DNA]</scope>
    <source>
        <strain evidence="2 3">PNUSAE011918</strain>
    </source>
</reference>
<dbReference type="AlphaFoldDB" id="A0A8H1P4H7"/>
<dbReference type="Proteomes" id="UP000567387">
    <property type="component" value="Unassembled WGS sequence"/>
</dbReference>
<comment type="caution">
    <text evidence="2">The sequence shown here is derived from an EMBL/GenBank/DDBJ whole genome shotgun (WGS) entry which is preliminary data.</text>
</comment>
<protein>
    <recommendedName>
        <fullName evidence="1">Abortive phage infection protein C-terminal domain-containing protein</fullName>
    </recommendedName>
</protein>
<sequence length="569" mass="65924">MATITDFIILNKKLEKYFRLLCDVTGYNEHELLSDVNKKRFGFYFYILENVCDIDGNNDEIIDSIIDSDFNMRFFDEKINDSGMDAVFIDEDKKCVKLFNFKYRETFNSDKTQCLNDNFISTKFLNLCLSQDNKKFNKYPEKLKSKLNKLNDIFLRPKDIWDVTLYQVSNEAKEVREIDAELENLSSLYQIKIESLALPTISQFMSIRPKDINASMILSKDALMCYSEDNKATAKSYILRVRCDEIIRITSDDETLRLEKNLEDISILAESSIEYGVLFDNVRGFVKNSKYNPNIGATIKDNPTKFFMYNNGITMVANSISATNLAGNLSMRLDINGFQIVNGGQTLRAIHKFNKDNKDNISNYLCHAEVLLRIFMPDIESNDIHKIAEYTNSQNAIKPSDLKSLAAEQIDIERYLGEHSIEYIRKSGDTGTDDSRHYDYMIKMETFGQILKAISGHPDKSTNSMKDIFEKDYEALFIKNFKIEKSPEIIIDYYNIIKSYKASDYRGNQIKYFYILYLKAKGINEPYINIIKKLEKCISSYKTDDMSVVRKMGLSGFKEYVNKKFGISQ</sequence>
<evidence type="ECO:0000313" key="2">
    <source>
        <dbReference type="EMBL" id="EFA8784407.1"/>
    </source>
</evidence>
<dbReference type="RefSeq" id="WP_001577775.1">
    <property type="nucleotide sequence ID" value="NZ_BFLO01000031.1"/>
</dbReference>
<dbReference type="InterPro" id="IPR018891">
    <property type="entry name" value="AIPR_C"/>
</dbReference>
<proteinExistence type="predicted"/>
<dbReference type="Pfam" id="PF10592">
    <property type="entry name" value="AIPR"/>
    <property type="match status" value="1"/>
</dbReference>
<accession>A0A8H1P4H7</accession>